<dbReference type="PROSITE" id="PS51450">
    <property type="entry name" value="LRR"/>
    <property type="match status" value="1"/>
</dbReference>
<dbReference type="FunFam" id="3.80.10.10:FF:000111">
    <property type="entry name" value="LRR receptor-like serine/threonine-protein kinase ERECTA"/>
    <property type="match status" value="1"/>
</dbReference>
<comment type="similarity">
    <text evidence="2">Belongs to the RLP family.</text>
</comment>
<comment type="subcellular location">
    <subcellularLocation>
        <location evidence="1">Cell membrane</location>
        <topology evidence="1">Single-pass type I membrane protein</topology>
    </subcellularLocation>
</comment>
<evidence type="ECO:0000313" key="15">
    <source>
        <dbReference type="Proteomes" id="UP000235145"/>
    </source>
</evidence>
<evidence type="ECO:0000256" key="9">
    <source>
        <dbReference type="ARBA" id="ARBA00023136"/>
    </source>
</evidence>
<dbReference type="GO" id="GO:0006952">
    <property type="term" value="P:defense response"/>
    <property type="evidence" value="ECO:0007669"/>
    <property type="project" value="UniProtKB-ARBA"/>
</dbReference>
<feature type="transmembrane region" description="Helical" evidence="11">
    <location>
        <begin position="938"/>
        <end position="960"/>
    </location>
</feature>
<keyword evidence="15" id="KW-1185">Reference proteome</keyword>
<dbReference type="Proteomes" id="UP000235145">
    <property type="component" value="Unassembled WGS sequence"/>
</dbReference>
<evidence type="ECO:0000259" key="13">
    <source>
        <dbReference type="Pfam" id="PF23598"/>
    </source>
</evidence>
<feature type="domain" description="Disease resistance R13L4/SHOC-2-like LRR" evidence="13">
    <location>
        <begin position="343"/>
        <end position="529"/>
    </location>
</feature>
<keyword evidence="4" id="KW-0433">Leucine-rich repeat</keyword>
<dbReference type="FunFam" id="3.80.10.10:FF:000095">
    <property type="entry name" value="LRR receptor-like serine/threonine-protein kinase GSO1"/>
    <property type="match status" value="1"/>
</dbReference>
<dbReference type="GO" id="GO:0005886">
    <property type="term" value="C:plasma membrane"/>
    <property type="evidence" value="ECO:0007669"/>
    <property type="project" value="UniProtKB-SubCell"/>
</dbReference>
<dbReference type="AlphaFoldDB" id="A0A9R1WCY7"/>
<keyword evidence="8 11" id="KW-1133">Transmembrane helix</keyword>
<evidence type="ECO:0000256" key="6">
    <source>
        <dbReference type="ARBA" id="ARBA00022729"/>
    </source>
</evidence>
<accession>A0A9R1WCY7</accession>
<dbReference type="PANTHER" id="PTHR48063">
    <property type="entry name" value="LRR RECEPTOR-LIKE KINASE"/>
    <property type="match status" value="1"/>
</dbReference>
<evidence type="ECO:0000256" key="8">
    <source>
        <dbReference type="ARBA" id="ARBA00022989"/>
    </source>
</evidence>
<evidence type="ECO:0000259" key="12">
    <source>
        <dbReference type="Pfam" id="PF08263"/>
    </source>
</evidence>
<dbReference type="SUPFAM" id="SSF52047">
    <property type="entry name" value="RNI-like"/>
    <property type="match status" value="2"/>
</dbReference>
<organism evidence="14 15">
    <name type="scientific">Lactuca sativa</name>
    <name type="common">Garden lettuce</name>
    <dbReference type="NCBI Taxonomy" id="4236"/>
    <lineage>
        <taxon>Eukaryota</taxon>
        <taxon>Viridiplantae</taxon>
        <taxon>Streptophyta</taxon>
        <taxon>Embryophyta</taxon>
        <taxon>Tracheophyta</taxon>
        <taxon>Spermatophyta</taxon>
        <taxon>Magnoliopsida</taxon>
        <taxon>eudicotyledons</taxon>
        <taxon>Gunneridae</taxon>
        <taxon>Pentapetalae</taxon>
        <taxon>asterids</taxon>
        <taxon>campanulids</taxon>
        <taxon>Asterales</taxon>
        <taxon>Asteraceae</taxon>
        <taxon>Cichorioideae</taxon>
        <taxon>Cichorieae</taxon>
        <taxon>Lactucinae</taxon>
        <taxon>Lactuca</taxon>
    </lineage>
</organism>
<evidence type="ECO:0000256" key="1">
    <source>
        <dbReference type="ARBA" id="ARBA00004251"/>
    </source>
</evidence>
<keyword evidence="6" id="KW-0732">Signal</keyword>
<keyword evidence="3" id="KW-1003">Cell membrane</keyword>
<dbReference type="Pfam" id="PF08263">
    <property type="entry name" value="LRRNT_2"/>
    <property type="match status" value="1"/>
</dbReference>
<dbReference type="SMART" id="SM00365">
    <property type="entry name" value="LRR_SD22"/>
    <property type="match status" value="8"/>
</dbReference>
<keyword evidence="5 11" id="KW-0812">Transmembrane</keyword>
<dbReference type="Pfam" id="PF00560">
    <property type="entry name" value="LRR_1"/>
    <property type="match status" value="7"/>
</dbReference>
<reference evidence="14 15" key="1">
    <citation type="journal article" date="2017" name="Nat. Commun.">
        <title>Genome assembly with in vitro proximity ligation data and whole-genome triplication in lettuce.</title>
        <authorList>
            <person name="Reyes-Chin-Wo S."/>
            <person name="Wang Z."/>
            <person name="Yang X."/>
            <person name="Kozik A."/>
            <person name="Arikit S."/>
            <person name="Song C."/>
            <person name="Xia L."/>
            <person name="Froenicke L."/>
            <person name="Lavelle D.O."/>
            <person name="Truco M.J."/>
            <person name="Xia R."/>
            <person name="Zhu S."/>
            <person name="Xu C."/>
            <person name="Xu H."/>
            <person name="Xu X."/>
            <person name="Cox K."/>
            <person name="Korf I."/>
            <person name="Meyers B.C."/>
            <person name="Michelmore R.W."/>
        </authorList>
    </citation>
    <scope>NUCLEOTIDE SEQUENCE [LARGE SCALE GENOMIC DNA]</scope>
    <source>
        <strain evidence="15">cv. Salinas</strain>
        <tissue evidence="14">Seedlings</tissue>
    </source>
</reference>
<evidence type="ECO:0000256" key="10">
    <source>
        <dbReference type="ARBA" id="ARBA00023180"/>
    </source>
</evidence>
<dbReference type="GO" id="GO:0051707">
    <property type="term" value="P:response to other organism"/>
    <property type="evidence" value="ECO:0007669"/>
    <property type="project" value="UniProtKB-ARBA"/>
</dbReference>
<dbReference type="Gramene" id="rna-gnl|WGS:NBSK|LSAT_2X132161_mrna">
    <property type="protein sequence ID" value="cds-PLY62954.1"/>
    <property type="gene ID" value="gene-LSAT_2X132161"/>
</dbReference>
<dbReference type="SMART" id="SM00369">
    <property type="entry name" value="LRR_TYP"/>
    <property type="match status" value="13"/>
</dbReference>
<protein>
    <recommendedName>
        <fullName evidence="16">Leucine-rich repeat-containing N-terminal plant-type domain-containing protein</fullName>
    </recommendedName>
</protein>
<evidence type="ECO:0008006" key="16">
    <source>
        <dbReference type="Google" id="ProtNLM"/>
    </source>
</evidence>
<dbReference type="InterPro" id="IPR013210">
    <property type="entry name" value="LRR_N_plant-typ"/>
</dbReference>
<dbReference type="InterPro" id="IPR055414">
    <property type="entry name" value="LRR_R13L4/SHOC2-like"/>
</dbReference>
<sequence length="980" mass="108782">MSIIMGKLWVGGISLFFVCATTTLFSGANSCLENERRALLRFKHSLALDPLDSGRVSSWDGNNCCHWEHVGCDNATGHITRVDLRIDFRSNQWQDEGNELDSSLAELTHLSYLDLSGIKFRSSPIPEFIGSMTQLRYLNLSDTGFSGIVPHWIGNLWNLRELGLSERGLVIDDFTWFWSLLALEHLDLSRLSIDEAPNLDKVLLHMVLSLQSLRLSGCQLSNSHFSHTHLNSNITLSTIQTLDLSANLFEGEFPLFLQNLTSLRVLDLSYNLLNASIPVMNGILELYLGGNRFPRIQDTGMWRLCRVKVLDLSDNYMEGELIGPSTECSQFALEKLYLSRNKCSGEIPTSLERLTALTSLYLDHNQLTGRIPKSLGDLKSLQELDLSSNNLTGLIPFSMRQLSRLENLYLNSNSMLSIPSWIGNLSELRSLDLSSNLLQGPLPDTFGQLSKLVFLDISNNSLSGVVTEAHFTNTSMLKHFAATSNHGLTFKIPPNWKPPFQIRNLMLGSCKIESEFPPWIQSQRSIRILILSKTSIFGPLPDWLHELPIFLILDLSHNFLHGPLTNLPFNQTTESSSPAPFDLRFANYEGEQLGVLLLKNNLFNGSIPDSVCNATDLFILDLSRNTLSGSIPDCLGNLSQLMVIILSSNRLSGVIPSSLSNLGSSLYWLHLNNNSFHGELPETLANCTSLNVLDLGENRFSGSIPKWIGEKITSLSILRLHKNNFSGQIPVELCKCTTLQILDLGHNNLTGKIPGCFQNFSGMIKSGGYSIYFYREFEQSLIQGMKGVPLEYTTTMTYVINMDLSSNKLVGEIPGNFVLLAGLLGLNLSNNHLTGHIPDRIGDMHSLMSLDLSGNQLSGMIPQSMSLLTFLSHLNLSHNKLSGRIPTGSQLQTFNDPSIYAGNNELCGKPLLINCNSNQVQLENAGNAQEDEDHDEEMWVYGATSGCATGFLGILGILALNNRWRLALFKFVGGFIGWTT</sequence>
<keyword evidence="7" id="KW-0677">Repeat</keyword>
<keyword evidence="9 11" id="KW-0472">Membrane</keyword>
<evidence type="ECO:0000256" key="7">
    <source>
        <dbReference type="ARBA" id="ARBA00022737"/>
    </source>
</evidence>
<dbReference type="InterPro" id="IPR046956">
    <property type="entry name" value="RLP23-like"/>
</dbReference>
<dbReference type="Pfam" id="PF13855">
    <property type="entry name" value="LRR_8"/>
    <property type="match status" value="1"/>
</dbReference>
<evidence type="ECO:0000256" key="4">
    <source>
        <dbReference type="ARBA" id="ARBA00022614"/>
    </source>
</evidence>
<name>A0A9R1WCY7_LACSA</name>
<evidence type="ECO:0000256" key="2">
    <source>
        <dbReference type="ARBA" id="ARBA00009592"/>
    </source>
</evidence>
<dbReference type="EMBL" id="NBSK02000002">
    <property type="protein sequence ID" value="KAJ0221459.1"/>
    <property type="molecule type" value="Genomic_DNA"/>
</dbReference>
<dbReference type="SUPFAM" id="SSF52058">
    <property type="entry name" value="L domain-like"/>
    <property type="match status" value="1"/>
</dbReference>
<dbReference type="PRINTS" id="PR00019">
    <property type="entry name" value="LEURICHRPT"/>
</dbReference>
<gene>
    <name evidence="14" type="ORF">LSAT_V11C200099780</name>
</gene>
<dbReference type="Gene3D" id="3.80.10.10">
    <property type="entry name" value="Ribonuclease Inhibitor"/>
    <property type="match status" value="5"/>
</dbReference>
<feature type="domain" description="Leucine-rich repeat-containing N-terminal plant-type" evidence="12">
    <location>
        <begin position="33"/>
        <end position="73"/>
    </location>
</feature>
<comment type="caution">
    <text evidence="14">The sequence shown here is derived from an EMBL/GenBank/DDBJ whole genome shotgun (WGS) entry which is preliminary data.</text>
</comment>
<evidence type="ECO:0000256" key="3">
    <source>
        <dbReference type="ARBA" id="ARBA00022475"/>
    </source>
</evidence>
<dbReference type="InterPro" id="IPR001611">
    <property type="entry name" value="Leu-rich_rpt"/>
</dbReference>
<evidence type="ECO:0000256" key="11">
    <source>
        <dbReference type="SAM" id="Phobius"/>
    </source>
</evidence>
<evidence type="ECO:0000313" key="14">
    <source>
        <dbReference type="EMBL" id="KAJ0221459.1"/>
    </source>
</evidence>
<dbReference type="FunFam" id="3.80.10.10:FF:000383">
    <property type="entry name" value="Leucine-rich repeat receptor protein kinase EMS1"/>
    <property type="match status" value="1"/>
</dbReference>
<keyword evidence="10" id="KW-0325">Glycoprotein</keyword>
<proteinExistence type="inferred from homology"/>
<evidence type="ECO:0000256" key="5">
    <source>
        <dbReference type="ARBA" id="ARBA00022692"/>
    </source>
</evidence>
<dbReference type="Pfam" id="PF23598">
    <property type="entry name" value="LRR_14"/>
    <property type="match status" value="1"/>
</dbReference>
<dbReference type="PANTHER" id="PTHR48063:SF76">
    <property type="entry name" value="NON-SPECIFIC SERINE_THREONINE PROTEIN KINASE"/>
    <property type="match status" value="1"/>
</dbReference>
<dbReference type="InterPro" id="IPR003591">
    <property type="entry name" value="Leu-rich_rpt_typical-subtyp"/>
</dbReference>
<dbReference type="InterPro" id="IPR032675">
    <property type="entry name" value="LRR_dom_sf"/>
</dbReference>